<keyword evidence="2" id="KW-1185">Reference proteome</keyword>
<gene>
    <name evidence="1" type="ORF">FKW44_007886</name>
</gene>
<organism evidence="1 2">
    <name type="scientific">Caligus rogercresseyi</name>
    <name type="common">Sea louse</name>
    <dbReference type="NCBI Taxonomy" id="217165"/>
    <lineage>
        <taxon>Eukaryota</taxon>
        <taxon>Metazoa</taxon>
        <taxon>Ecdysozoa</taxon>
        <taxon>Arthropoda</taxon>
        <taxon>Crustacea</taxon>
        <taxon>Multicrustacea</taxon>
        <taxon>Hexanauplia</taxon>
        <taxon>Copepoda</taxon>
        <taxon>Siphonostomatoida</taxon>
        <taxon>Caligidae</taxon>
        <taxon>Caligus</taxon>
    </lineage>
</organism>
<proteinExistence type="predicted"/>
<dbReference type="Proteomes" id="UP000595437">
    <property type="component" value="Chromosome 5"/>
</dbReference>
<name>A0A7T8KFD1_CALRO</name>
<dbReference type="AlphaFoldDB" id="A0A7T8KFD1"/>
<evidence type="ECO:0000313" key="1">
    <source>
        <dbReference type="EMBL" id="QQP54898.1"/>
    </source>
</evidence>
<dbReference type="EMBL" id="CP045894">
    <property type="protein sequence ID" value="QQP54898.1"/>
    <property type="molecule type" value="Genomic_DNA"/>
</dbReference>
<evidence type="ECO:0000313" key="2">
    <source>
        <dbReference type="Proteomes" id="UP000595437"/>
    </source>
</evidence>
<sequence length="57" mass="6311">MPSIPSFFSFGNNCSWSTVSKAAERSKPRTPTTFPLCSAFNHFAWAVANAVVVERPY</sequence>
<accession>A0A7T8KFD1</accession>
<protein>
    <submittedName>
        <fullName evidence="1">Uncharacterized protein</fullName>
    </submittedName>
</protein>
<reference evidence="2" key="1">
    <citation type="submission" date="2021-01" db="EMBL/GenBank/DDBJ databases">
        <title>Caligus Genome Assembly.</title>
        <authorList>
            <person name="Gallardo-Escarate C."/>
        </authorList>
    </citation>
    <scope>NUCLEOTIDE SEQUENCE [LARGE SCALE GENOMIC DNA]</scope>
</reference>